<dbReference type="EnsemblMetazoa" id="XM_038193152.1">
    <property type="protein sequence ID" value="XP_038049080.1"/>
    <property type="gene ID" value="LOC119722803"/>
</dbReference>
<dbReference type="Pfam" id="PF00023">
    <property type="entry name" value="Ank"/>
    <property type="match status" value="1"/>
</dbReference>
<organism evidence="5 6">
    <name type="scientific">Patiria miniata</name>
    <name type="common">Bat star</name>
    <name type="synonym">Asterina miniata</name>
    <dbReference type="NCBI Taxonomy" id="46514"/>
    <lineage>
        <taxon>Eukaryota</taxon>
        <taxon>Metazoa</taxon>
        <taxon>Echinodermata</taxon>
        <taxon>Eleutherozoa</taxon>
        <taxon>Asterozoa</taxon>
        <taxon>Asteroidea</taxon>
        <taxon>Valvatacea</taxon>
        <taxon>Valvatida</taxon>
        <taxon>Asterinidae</taxon>
        <taxon>Patiria</taxon>
    </lineage>
</organism>
<dbReference type="RefSeq" id="XP_038049079.1">
    <property type="nucleotide sequence ID" value="XM_038193151.1"/>
</dbReference>
<dbReference type="GeneID" id="119722803"/>
<dbReference type="OrthoDB" id="10067304at2759"/>
<evidence type="ECO:0000313" key="6">
    <source>
        <dbReference type="Proteomes" id="UP000887568"/>
    </source>
</evidence>
<evidence type="ECO:0000256" key="3">
    <source>
        <dbReference type="PROSITE-ProRule" id="PRU00023"/>
    </source>
</evidence>
<keyword evidence="6" id="KW-1185">Reference proteome</keyword>
<dbReference type="PANTHER" id="PTHR24171:SF11">
    <property type="entry name" value="26S PROTEASOME NON-ATPASE REGULATORY SUBUNIT 10"/>
    <property type="match status" value="1"/>
</dbReference>
<evidence type="ECO:0000256" key="2">
    <source>
        <dbReference type="ARBA" id="ARBA00023043"/>
    </source>
</evidence>
<dbReference type="EnsemblMetazoa" id="XM_038193151.1">
    <property type="protein sequence ID" value="XP_038049079.1"/>
    <property type="gene ID" value="LOC119722803"/>
</dbReference>
<evidence type="ECO:0000256" key="4">
    <source>
        <dbReference type="SAM" id="MobiDB-lite"/>
    </source>
</evidence>
<feature type="region of interest" description="Disordered" evidence="4">
    <location>
        <begin position="210"/>
        <end position="230"/>
    </location>
</feature>
<dbReference type="OMA" id="IDQPDCT"/>
<dbReference type="SUPFAM" id="SSF48403">
    <property type="entry name" value="Ankyrin repeat"/>
    <property type="match status" value="1"/>
</dbReference>
<dbReference type="GO" id="GO:0031436">
    <property type="term" value="C:BRCA1-BARD1 complex"/>
    <property type="evidence" value="ECO:0007669"/>
    <property type="project" value="TreeGrafter"/>
</dbReference>
<dbReference type="GO" id="GO:0085020">
    <property type="term" value="P:protein K6-linked ubiquitination"/>
    <property type="evidence" value="ECO:0007669"/>
    <property type="project" value="TreeGrafter"/>
</dbReference>
<dbReference type="EnsemblMetazoa" id="XM_038193154.1">
    <property type="protein sequence ID" value="XP_038049082.1"/>
    <property type="gene ID" value="LOC119722803"/>
</dbReference>
<protein>
    <submittedName>
        <fullName evidence="5">Uncharacterized protein</fullName>
    </submittedName>
</protein>
<dbReference type="RefSeq" id="XP_038049081.1">
    <property type="nucleotide sequence ID" value="XM_038193153.1"/>
</dbReference>
<dbReference type="InterPro" id="IPR036770">
    <property type="entry name" value="Ankyrin_rpt-contain_sf"/>
</dbReference>
<dbReference type="GO" id="GO:0070531">
    <property type="term" value="C:BRCA1-A complex"/>
    <property type="evidence" value="ECO:0007669"/>
    <property type="project" value="TreeGrafter"/>
</dbReference>
<name>A0A913ZDF1_PATMI</name>
<dbReference type="PROSITE" id="PS50088">
    <property type="entry name" value="ANK_REPEAT"/>
    <property type="match status" value="1"/>
</dbReference>
<sequence length="271" mass="30084">MSHWSLRQKLRESVIEAVNRGDLLEVEALLNKGADVNESEGGYLSKRTLLIMAVEKNFSDVARLLINRGADLSATVMVNKRELTVLDIPKEREMTSLVAVIEKKVQANQRLLAAVEEGNSSSVQEAVRNGASINLLHKEGDDSPQMNLLFHALGKGHVDVANTLIRGGIDLHFTVAFSDQTTEDTARSYAERLNQDDIVNLIDQEIKRQEATPDANSCNENSQERQGLAKRQGFSELEDIEDMDFVEHQESNTAGQRKQTQKRPGATCVVC</sequence>
<dbReference type="RefSeq" id="XP_038049080.1">
    <property type="nucleotide sequence ID" value="XM_038193152.1"/>
</dbReference>
<evidence type="ECO:0000256" key="1">
    <source>
        <dbReference type="ARBA" id="ARBA00022737"/>
    </source>
</evidence>
<dbReference type="InterPro" id="IPR002110">
    <property type="entry name" value="Ankyrin_rpt"/>
</dbReference>
<evidence type="ECO:0000313" key="5">
    <source>
        <dbReference type="EnsemblMetazoa" id="XP_038049081.1"/>
    </source>
</evidence>
<dbReference type="AlphaFoldDB" id="A0A913ZDF1"/>
<dbReference type="EnsemblMetazoa" id="XM_038193153.1">
    <property type="protein sequence ID" value="XP_038049081.1"/>
    <property type="gene ID" value="LOC119722803"/>
</dbReference>
<feature type="repeat" description="ANK" evidence="3">
    <location>
        <begin position="45"/>
        <end position="77"/>
    </location>
</feature>
<reference evidence="5" key="1">
    <citation type="submission" date="2022-11" db="UniProtKB">
        <authorList>
            <consortium name="EnsemblMetazoa"/>
        </authorList>
    </citation>
    <scope>IDENTIFICATION</scope>
</reference>
<dbReference type="Proteomes" id="UP000887568">
    <property type="component" value="Unplaced"/>
</dbReference>
<dbReference type="RefSeq" id="XP_038049082.1">
    <property type="nucleotide sequence ID" value="XM_038193154.1"/>
</dbReference>
<dbReference type="PANTHER" id="PTHR24171">
    <property type="entry name" value="ANKYRIN REPEAT DOMAIN-CONTAINING PROTEIN 39-RELATED"/>
    <property type="match status" value="1"/>
</dbReference>
<dbReference type="GO" id="GO:0004842">
    <property type="term" value="F:ubiquitin-protein transferase activity"/>
    <property type="evidence" value="ECO:0007669"/>
    <property type="project" value="TreeGrafter"/>
</dbReference>
<dbReference type="SMART" id="SM00248">
    <property type="entry name" value="ANK"/>
    <property type="match status" value="4"/>
</dbReference>
<keyword evidence="1" id="KW-0677">Repeat</keyword>
<accession>A0A913ZDF1</accession>
<feature type="compositionally biased region" description="Polar residues" evidence="4">
    <location>
        <begin position="214"/>
        <end position="225"/>
    </location>
</feature>
<proteinExistence type="predicted"/>
<keyword evidence="2 3" id="KW-0040">ANK repeat</keyword>
<dbReference type="Gene3D" id="1.25.40.20">
    <property type="entry name" value="Ankyrin repeat-containing domain"/>
    <property type="match status" value="2"/>
</dbReference>